<keyword evidence="3" id="KW-1185">Reference proteome</keyword>
<dbReference type="SMART" id="SM00028">
    <property type="entry name" value="TPR"/>
    <property type="match status" value="2"/>
</dbReference>
<reference evidence="2 3" key="1">
    <citation type="submission" date="2019-08" db="EMBL/GenBank/DDBJ databases">
        <title>Complete genome sequence of Candidatus Uab amorphum.</title>
        <authorList>
            <person name="Shiratori T."/>
            <person name="Suzuki S."/>
            <person name="Kakizawa Y."/>
            <person name="Ishida K."/>
        </authorList>
    </citation>
    <scope>NUCLEOTIDE SEQUENCE [LARGE SCALE GENOMIC DNA]</scope>
    <source>
        <strain evidence="2 3">SRT547</strain>
    </source>
</reference>
<accession>A0A5S9IHB6</accession>
<dbReference type="InterPro" id="IPR016187">
    <property type="entry name" value="CTDL_fold"/>
</dbReference>
<dbReference type="PANTHER" id="PTHR23150">
    <property type="entry name" value="SULFATASE MODIFYING FACTOR 1, 2"/>
    <property type="match status" value="1"/>
</dbReference>
<dbReference type="InterPro" id="IPR019734">
    <property type="entry name" value="TPR_rpt"/>
</dbReference>
<dbReference type="SUPFAM" id="SSF48452">
    <property type="entry name" value="TPR-like"/>
    <property type="match status" value="1"/>
</dbReference>
<gene>
    <name evidence="2" type="ORF">UABAM_00112</name>
</gene>
<evidence type="ECO:0000259" key="1">
    <source>
        <dbReference type="Pfam" id="PF03781"/>
    </source>
</evidence>
<dbReference type="PANTHER" id="PTHR23150:SF19">
    <property type="entry name" value="FORMYLGLYCINE-GENERATING ENZYME"/>
    <property type="match status" value="1"/>
</dbReference>
<dbReference type="AlphaFoldDB" id="A0A5S9IHB6"/>
<dbReference type="InterPro" id="IPR011990">
    <property type="entry name" value="TPR-like_helical_dom_sf"/>
</dbReference>
<dbReference type="EMBL" id="AP019860">
    <property type="protein sequence ID" value="BBM81773.1"/>
    <property type="molecule type" value="Genomic_DNA"/>
</dbReference>
<dbReference type="GO" id="GO:0120147">
    <property type="term" value="F:formylglycine-generating oxidase activity"/>
    <property type="evidence" value="ECO:0007669"/>
    <property type="project" value="TreeGrafter"/>
</dbReference>
<organism evidence="2 3">
    <name type="scientific">Uabimicrobium amorphum</name>
    <dbReference type="NCBI Taxonomy" id="2596890"/>
    <lineage>
        <taxon>Bacteria</taxon>
        <taxon>Pseudomonadati</taxon>
        <taxon>Planctomycetota</taxon>
        <taxon>Candidatus Uabimicrobiia</taxon>
        <taxon>Candidatus Uabimicrobiales</taxon>
        <taxon>Candidatus Uabimicrobiaceae</taxon>
        <taxon>Candidatus Uabimicrobium</taxon>
    </lineage>
</organism>
<feature type="domain" description="Sulfatase-modifying factor enzyme-like" evidence="1">
    <location>
        <begin position="263"/>
        <end position="474"/>
    </location>
</feature>
<dbReference type="RefSeq" id="WP_151966039.1">
    <property type="nucleotide sequence ID" value="NZ_AP019860.1"/>
</dbReference>
<dbReference type="KEGG" id="uam:UABAM_00112"/>
<evidence type="ECO:0000313" key="3">
    <source>
        <dbReference type="Proteomes" id="UP000326354"/>
    </source>
</evidence>
<evidence type="ECO:0000313" key="2">
    <source>
        <dbReference type="EMBL" id="BBM81773.1"/>
    </source>
</evidence>
<dbReference type="Pfam" id="PF03781">
    <property type="entry name" value="FGE-sulfatase"/>
    <property type="match status" value="1"/>
</dbReference>
<dbReference type="InterPro" id="IPR051043">
    <property type="entry name" value="Sulfatase_Mod_Factor_Kinase"/>
</dbReference>
<dbReference type="SUPFAM" id="SSF56436">
    <property type="entry name" value="C-type lectin-like"/>
    <property type="match status" value="1"/>
</dbReference>
<dbReference type="Proteomes" id="UP000326354">
    <property type="component" value="Chromosome"/>
</dbReference>
<dbReference type="Gene3D" id="1.25.40.10">
    <property type="entry name" value="Tetratricopeptide repeat domain"/>
    <property type="match status" value="1"/>
</dbReference>
<protein>
    <recommendedName>
        <fullName evidence="1">Sulfatase-modifying factor enzyme-like domain-containing protein</fullName>
    </recommendedName>
</protein>
<dbReference type="Gene3D" id="3.90.1580.10">
    <property type="entry name" value="paralog of FGE (formylglycine-generating enzyme)"/>
    <property type="match status" value="1"/>
</dbReference>
<dbReference type="OrthoDB" id="285476at2"/>
<dbReference type="InterPro" id="IPR005532">
    <property type="entry name" value="SUMF_dom"/>
</dbReference>
<sequence length="485" mass="56604">MKFEAFYVSLLSLVVCSVLFVVNGGIEPIVKISPPPPKPLLKKQEQIAISSPQSAKIPQEYISWKQKGEIAEKKGELTLAIRCYSWALSFYSDHILQQRISELTQKISRKDAQLLRVYDTWQRGLYYENNGKYSEAVVYYEKIKDHPLLAKKVRQRIEYCRERILRDEESKSKLDIAQKLQQQGEFAKALKMYASVNTLHAKTKIKTLRKIYKIHKRIRDKVRQLLKEKRYIYALRYISHPSLNKNYFKKLFPRLPAKVHDLLVFIPRGNFVFGNDEEKDETPRKIILLSAFYIRKYEVTNAEYYDYVKSANVNPPQHWQLGKPAQQNLQKPVTGVSWNDAVGYCNWMGVRLPTEKEWEKAARGDEGFVYPWGNKFYQKYANTIEEGLRDTAFVGQFSSGKSSYGCYDMIGNVLEWTADNYQSYEGNPHLLTIRPGYKVARGGSWYYKGNTLRCSKRYPQQPQVKMLALGFRYVIDANQIGTRHE</sequence>
<dbReference type="InterPro" id="IPR042095">
    <property type="entry name" value="SUMF_sf"/>
</dbReference>
<proteinExistence type="predicted"/>
<name>A0A5S9IHB6_UABAM</name>